<dbReference type="Gene3D" id="3.40.50.1400">
    <property type="match status" value="1"/>
</dbReference>
<dbReference type="GO" id="GO:0046872">
    <property type="term" value="F:metal ion binding"/>
    <property type="evidence" value="ECO:0007669"/>
    <property type="project" value="UniProtKB-KW"/>
</dbReference>
<dbReference type="Pfam" id="PF01903">
    <property type="entry name" value="CbiX"/>
    <property type="match status" value="1"/>
</dbReference>
<protein>
    <recommendedName>
        <fullName evidence="5">Sirohydrochlorin ferrochelatase</fullName>
    </recommendedName>
</protein>
<gene>
    <name evidence="3" type="ORF">H924_11810</name>
</gene>
<dbReference type="GO" id="GO:0016829">
    <property type="term" value="F:lyase activity"/>
    <property type="evidence" value="ECO:0007669"/>
    <property type="project" value="UniProtKB-KW"/>
</dbReference>
<organism evidence="3 4">
    <name type="scientific">Corynebacterium callunae DSM 20147</name>
    <dbReference type="NCBI Taxonomy" id="1121353"/>
    <lineage>
        <taxon>Bacteria</taxon>
        <taxon>Bacillati</taxon>
        <taxon>Actinomycetota</taxon>
        <taxon>Actinomycetes</taxon>
        <taxon>Mycobacteriales</taxon>
        <taxon>Corynebacteriaceae</taxon>
        <taxon>Corynebacterium</taxon>
    </lineage>
</organism>
<dbReference type="KEGG" id="ccn:H924_11810"/>
<reference evidence="3 4" key="1">
    <citation type="submission" date="2013-02" db="EMBL/GenBank/DDBJ databases">
        <title>The complete genome sequence of Corynebacterium callunae DSM 20147.</title>
        <authorList>
            <person name="Ruckert C."/>
            <person name="Albersmeier A."/>
            <person name="Kalinowski J."/>
        </authorList>
    </citation>
    <scope>NUCLEOTIDE SEQUENCE [LARGE SCALE GENOMIC DNA]</scope>
    <source>
        <strain evidence="3 4">DSM 20147</strain>
    </source>
</reference>
<dbReference type="PANTHER" id="PTHR33542:SF3">
    <property type="entry name" value="SIROHYDROCHLORIN FERROCHELATASE, CHLOROPLASTIC"/>
    <property type="match status" value="1"/>
</dbReference>
<evidence type="ECO:0000256" key="1">
    <source>
        <dbReference type="ARBA" id="ARBA00022723"/>
    </source>
</evidence>
<dbReference type="CDD" id="cd03416">
    <property type="entry name" value="CbiX_SirB_N"/>
    <property type="match status" value="1"/>
</dbReference>
<dbReference type="InterPro" id="IPR002762">
    <property type="entry name" value="CbiX-like"/>
</dbReference>
<keyword evidence="4" id="KW-1185">Reference proteome</keyword>
<dbReference type="eggNOG" id="COG2138">
    <property type="taxonomic scope" value="Bacteria"/>
</dbReference>
<dbReference type="InterPro" id="IPR050963">
    <property type="entry name" value="Sirohydro_Cobaltochel/CbiX"/>
</dbReference>
<keyword evidence="1" id="KW-0479">Metal-binding</keyword>
<keyword evidence="2" id="KW-0456">Lyase</keyword>
<evidence type="ECO:0008006" key="5">
    <source>
        <dbReference type="Google" id="ProtNLM"/>
    </source>
</evidence>
<evidence type="ECO:0000256" key="2">
    <source>
        <dbReference type="ARBA" id="ARBA00023239"/>
    </source>
</evidence>
<evidence type="ECO:0000313" key="3">
    <source>
        <dbReference type="EMBL" id="AGG67788.1"/>
    </source>
</evidence>
<dbReference type="AlphaFoldDB" id="M1V0H3"/>
<dbReference type="SUPFAM" id="SSF53800">
    <property type="entry name" value="Chelatase"/>
    <property type="match status" value="1"/>
</dbReference>
<dbReference type="PATRIC" id="fig|1121353.3.peg.2414"/>
<evidence type="ECO:0000313" key="4">
    <source>
        <dbReference type="Proteomes" id="UP000011760"/>
    </source>
</evidence>
<name>M1V0H3_9CORY</name>
<dbReference type="EMBL" id="CP004354">
    <property type="protein sequence ID" value="AGG67788.1"/>
    <property type="molecule type" value="Genomic_DNA"/>
</dbReference>
<sequence>MIPLITLSHGSRKASAAAGITALTQETGRMLGVDAVEAHLDLSEPSLDDVVRKLSVQGVTKAGLVPLLFSNAFHAKVDVPAAVKDAQEKYGVELLVGPHLGTGSDVAAVLGEKLKADAPADAHVILYSVGSSHISANEAVIELGETLSRLRGHSVEVVPATGGAGAGGAGVIEVAAAHKVVHILPLFVTEGLLLDRVLDQLPNISAATGAALTFSTPLSTALAPLVAARYRAALAELLAAF</sequence>
<dbReference type="Proteomes" id="UP000011760">
    <property type="component" value="Chromosome"/>
</dbReference>
<dbReference type="STRING" id="1121353.H924_11810"/>
<dbReference type="RefSeq" id="WP_015652214.1">
    <property type="nucleotide sequence ID" value="NC_020506.1"/>
</dbReference>
<dbReference type="PANTHER" id="PTHR33542">
    <property type="entry name" value="SIROHYDROCHLORIN FERROCHELATASE, CHLOROPLASTIC"/>
    <property type="match status" value="1"/>
</dbReference>
<proteinExistence type="predicted"/>
<dbReference type="HOGENOM" id="CLU_056929_4_0_11"/>
<accession>M1V0H3</accession>
<dbReference type="OrthoDB" id="482456at2"/>